<dbReference type="Gene3D" id="3.40.50.2000">
    <property type="entry name" value="Glycogen Phosphorylase B"/>
    <property type="match status" value="2"/>
</dbReference>
<dbReference type="EC" id="5.1.3.14" evidence="3"/>
<evidence type="ECO:0000259" key="5">
    <source>
        <dbReference type="Pfam" id="PF02350"/>
    </source>
</evidence>
<evidence type="ECO:0000313" key="7">
    <source>
        <dbReference type="Proteomes" id="UP000715441"/>
    </source>
</evidence>
<dbReference type="PANTHER" id="PTHR43174">
    <property type="entry name" value="UDP-N-ACETYLGLUCOSAMINE 2-EPIMERASE"/>
    <property type="match status" value="1"/>
</dbReference>
<reference evidence="6 7" key="1">
    <citation type="submission" date="2020-04" db="EMBL/GenBank/DDBJ databases">
        <title>Novel species.</title>
        <authorList>
            <person name="Teo W.F.A."/>
            <person name="Lipun K."/>
            <person name="Srisuk N."/>
            <person name="Duangmal K."/>
        </authorList>
    </citation>
    <scope>NUCLEOTIDE SEQUENCE [LARGE SCALE GENOMIC DNA]</scope>
    <source>
        <strain evidence="6 7">K13G38</strain>
    </source>
</reference>
<dbReference type="NCBIfam" id="TIGR00236">
    <property type="entry name" value="wecB"/>
    <property type="match status" value="1"/>
</dbReference>
<protein>
    <recommendedName>
        <fullName evidence="3">UDP-N-acetylglucosamine 2-epimerase (non-hydrolyzing)</fullName>
        <ecNumber evidence="3">5.1.3.14</ecNumber>
    </recommendedName>
</protein>
<keyword evidence="1 4" id="KW-0413">Isomerase</keyword>
<evidence type="ECO:0000256" key="1">
    <source>
        <dbReference type="ARBA" id="ARBA00023235"/>
    </source>
</evidence>
<sequence>MSFLPTAAPEALLVAGTRPEAIKLAPLALAMAAAGRIRPIVLAAGQHPTMVHEALAAFGLRPDAELRLDRRTGALAELAAAVVAGIDRLLAERGPAVVVVQGDTTTAAMAAQAAFWRQIPVVHLEAGLRSHDLYSPFPEEANRKIIGQVAALHLAPTTEAQANLAAEGIAGPNLLTIGNTVVDAVRTIAGLSRECSDARLEAAIERARSGGTRLVLVTAHRRESWGAPLNEVLRAVADLVAAHPDIEVVLPVHPNPLVGDQVRTVLGGLPRVTLTEALPYQDLVRALSAATLVISDSGGIQEEAPSFGAPVLVLREVTERMEAVRAGCALLVGTDRAKLTGAANRLLRDEQARRAMTAAGNPFGDGSSADRAEQAIAWLLRLAAEPPAEFGAAPRAGLPTAA</sequence>
<dbReference type="Proteomes" id="UP000715441">
    <property type="component" value="Unassembled WGS sequence"/>
</dbReference>
<proteinExistence type="inferred from homology"/>
<dbReference type="InterPro" id="IPR029767">
    <property type="entry name" value="WecB-like"/>
</dbReference>
<feature type="domain" description="UDP-N-acetylglucosamine 2-epimerase" evidence="5">
    <location>
        <begin position="32"/>
        <end position="376"/>
    </location>
</feature>
<dbReference type="RefSeq" id="WP_168512423.1">
    <property type="nucleotide sequence ID" value="NZ_JAAXLS010000002.1"/>
</dbReference>
<keyword evidence="7" id="KW-1185">Reference proteome</keyword>
<dbReference type="CDD" id="cd03786">
    <property type="entry name" value="GTB_UDP-GlcNAc_2-Epimerase"/>
    <property type="match status" value="1"/>
</dbReference>
<dbReference type="SUPFAM" id="SSF53756">
    <property type="entry name" value="UDP-Glycosyltransferase/glycogen phosphorylase"/>
    <property type="match status" value="1"/>
</dbReference>
<dbReference type="InterPro" id="IPR003331">
    <property type="entry name" value="UDP_GlcNAc_Epimerase_2_dom"/>
</dbReference>
<comment type="caution">
    <text evidence="6">The sequence shown here is derived from an EMBL/GenBank/DDBJ whole genome shotgun (WGS) entry which is preliminary data.</text>
</comment>
<gene>
    <name evidence="6" type="primary">wecB</name>
    <name evidence="6" type="ORF">HFP15_06545</name>
</gene>
<dbReference type="PANTHER" id="PTHR43174:SF2">
    <property type="entry name" value="UDP-N-ACETYLGLUCOSAMINE 2-EPIMERASE"/>
    <property type="match status" value="1"/>
</dbReference>
<evidence type="ECO:0000313" key="6">
    <source>
        <dbReference type="EMBL" id="NKQ52535.1"/>
    </source>
</evidence>
<dbReference type="Pfam" id="PF02350">
    <property type="entry name" value="Epimerase_2"/>
    <property type="match status" value="1"/>
</dbReference>
<evidence type="ECO:0000256" key="2">
    <source>
        <dbReference type="ARBA" id="ARBA00038209"/>
    </source>
</evidence>
<organism evidence="6 7">
    <name type="scientific">Amycolatopsis acididurans</name>
    <dbReference type="NCBI Taxonomy" id="2724524"/>
    <lineage>
        <taxon>Bacteria</taxon>
        <taxon>Bacillati</taxon>
        <taxon>Actinomycetota</taxon>
        <taxon>Actinomycetes</taxon>
        <taxon>Pseudonocardiales</taxon>
        <taxon>Pseudonocardiaceae</taxon>
        <taxon>Amycolatopsis</taxon>
    </lineage>
</organism>
<dbReference type="GO" id="GO:0008761">
    <property type="term" value="F:UDP-N-acetylglucosamine 2-epimerase activity"/>
    <property type="evidence" value="ECO:0007669"/>
    <property type="project" value="UniProtKB-EC"/>
</dbReference>
<comment type="similarity">
    <text evidence="2 4">Belongs to the UDP-N-acetylglucosamine 2-epimerase family.</text>
</comment>
<name>A0ABX1J2G4_9PSEU</name>
<evidence type="ECO:0000256" key="3">
    <source>
        <dbReference type="ARBA" id="ARBA00038858"/>
    </source>
</evidence>
<evidence type="ECO:0000256" key="4">
    <source>
        <dbReference type="RuleBase" id="RU003513"/>
    </source>
</evidence>
<dbReference type="EMBL" id="JAAXLS010000002">
    <property type="protein sequence ID" value="NKQ52535.1"/>
    <property type="molecule type" value="Genomic_DNA"/>
</dbReference>
<accession>A0ABX1J2G4</accession>